<evidence type="ECO:0000256" key="2">
    <source>
        <dbReference type="ARBA" id="ARBA00022519"/>
    </source>
</evidence>
<organism evidence="13 14">
    <name type="scientific">Rhodosalinus halophilus</name>
    <dbReference type="NCBI Taxonomy" id="2259333"/>
    <lineage>
        <taxon>Bacteria</taxon>
        <taxon>Pseudomonadati</taxon>
        <taxon>Pseudomonadota</taxon>
        <taxon>Alphaproteobacteria</taxon>
        <taxon>Rhodobacterales</taxon>
        <taxon>Paracoccaceae</taxon>
        <taxon>Rhodosalinus</taxon>
    </lineage>
</organism>
<evidence type="ECO:0000256" key="1">
    <source>
        <dbReference type="ARBA" id="ARBA00022475"/>
    </source>
</evidence>
<dbReference type="EMBL" id="QNTQ01000006">
    <property type="protein sequence ID" value="RBI85934.1"/>
    <property type="molecule type" value="Genomic_DNA"/>
</dbReference>
<dbReference type="Gene3D" id="1.10.3810.10">
    <property type="entry name" value="Biosynthetic peptidoglycan transglycosylase-like"/>
    <property type="match status" value="1"/>
</dbReference>
<dbReference type="GO" id="GO:0005886">
    <property type="term" value="C:plasma membrane"/>
    <property type="evidence" value="ECO:0007669"/>
    <property type="project" value="UniProtKB-SubCell"/>
</dbReference>
<dbReference type="GO" id="GO:0071555">
    <property type="term" value="P:cell wall organization"/>
    <property type="evidence" value="ECO:0007669"/>
    <property type="project" value="UniProtKB-KW"/>
</dbReference>
<dbReference type="GO" id="GO:0008360">
    <property type="term" value="P:regulation of cell shape"/>
    <property type="evidence" value="ECO:0007669"/>
    <property type="project" value="UniProtKB-KW"/>
</dbReference>
<dbReference type="UniPathway" id="UPA00219"/>
<evidence type="ECO:0000256" key="7">
    <source>
        <dbReference type="ARBA" id="ARBA00022984"/>
    </source>
</evidence>
<dbReference type="AlphaFoldDB" id="A0A365UAE8"/>
<evidence type="ECO:0000256" key="9">
    <source>
        <dbReference type="ARBA" id="ARBA00023136"/>
    </source>
</evidence>
<evidence type="ECO:0000259" key="12">
    <source>
        <dbReference type="Pfam" id="PF00912"/>
    </source>
</evidence>
<sequence length="255" mass="27661">MARRNPASSPKSVENAAPPRRGGFFRAVGRIPGLLWRGVTRALVWLAALVLFAILAYRLFDPPITPYMASESRRLGGVAHDWVPLERIAPVMARSAVAAEDANFCRHWGFDLEAIRAALEDGSRRGASTITQQVVKNVYLWHGRSWSRKAIEAGLTPLVEAAWPKRRILEVYLNVAEFGEGVFGVEAAARHHFGVAAAELTAVQAARLAAVLPSPKTRSAAEPSAFVRRRAAGIMDGAATIARDGRAACFRAAED</sequence>
<dbReference type="HAMAP" id="MF_00766">
    <property type="entry name" value="PGT_MtgA"/>
    <property type="match status" value="1"/>
</dbReference>
<dbReference type="SUPFAM" id="SSF53955">
    <property type="entry name" value="Lysozyme-like"/>
    <property type="match status" value="1"/>
</dbReference>
<evidence type="ECO:0000256" key="5">
    <source>
        <dbReference type="ARBA" id="ARBA00022692"/>
    </source>
</evidence>
<dbReference type="OrthoDB" id="9766909at2"/>
<evidence type="ECO:0000256" key="8">
    <source>
        <dbReference type="ARBA" id="ARBA00022989"/>
    </source>
</evidence>
<proteinExistence type="inferred from homology"/>
<keyword evidence="10 11" id="KW-0961">Cell wall biogenesis/degradation</keyword>
<evidence type="ECO:0000256" key="6">
    <source>
        <dbReference type="ARBA" id="ARBA00022960"/>
    </source>
</evidence>
<dbReference type="RefSeq" id="WP_113289194.1">
    <property type="nucleotide sequence ID" value="NZ_QNTQ01000006.1"/>
</dbReference>
<comment type="caution">
    <text evidence="13">The sequence shown here is derived from an EMBL/GenBank/DDBJ whole genome shotgun (WGS) entry which is preliminary data.</text>
</comment>
<dbReference type="PANTHER" id="PTHR30400:SF0">
    <property type="entry name" value="BIOSYNTHETIC PEPTIDOGLYCAN TRANSGLYCOSYLASE"/>
    <property type="match status" value="1"/>
</dbReference>
<keyword evidence="5 11" id="KW-0812">Transmembrane</keyword>
<comment type="function">
    <text evidence="11">Peptidoglycan polymerase that catalyzes glycan chain elongation from lipid-linked precursors.</text>
</comment>
<name>A0A365UAE8_9RHOB</name>
<evidence type="ECO:0000313" key="13">
    <source>
        <dbReference type="EMBL" id="RBI85934.1"/>
    </source>
</evidence>
<accession>A0A365UAE8</accession>
<dbReference type="InterPro" id="IPR001264">
    <property type="entry name" value="Glyco_trans_51"/>
</dbReference>
<dbReference type="NCBIfam" id="TIGR02070">
    <property type="entry name" value="mono_pep_trsgly"/>
    <property type="match status" value="1"/>
</dbReference>
<keyword evidence="8 11" id="KW-1133">Transmembrane helix</keyword>
<dbReference type="GO" id="GO:0009252">
    <property type="term" value="P:peptidoglycan biosynthetic process"/>
    <property type="evidence" value="ECO:0007669"/>
    <property type="project" value="UniProtKB-UniRule"/>
</dbReference>
<evidence type="ECO:0000313" key="14">
    <source>
        <dbReference type="Proteomes" id="UP000253370"/>
    </source>
</evidence>
<keyword evidence="3 11" id="KW-0328">Glycosyltransferase</keyword>
<dbReference type="Proteomes" id="UP000253370">
    <property type="component" value="Unassembled WGS sequence"/>
</dbReference>
<keyword evidence="6 11" id="KW-0133">Cell shape</keyword>
<dbReference type="GO" id="GO:0009274">
    <property type="term" value="C:peptidoglycan-based cell wall"/>
    <property type="evidence" value="ECO:0007669"/>
    <property type="project" value="InterPro"/>
</dbReference>
<dbReference type="Pfam" id="PF00912">
    <property type="entry name" value="Transgly"/>
    <property type="match status" value="1"/>
</dbReference>
<keyword evidence="9 11" id="KW-0472">Membrane</keyword>
<comment type="catalytic activity">
    <reaction evidence="11">
        <text>[GlcNAc-(1-&gt;4)-Mur2Ac(oyl-L-Ala-gamma-D-Glu-L-Lys-D-Ala-D-Ala)](n)-di-trans,octa-cis-undecaprenyl diphosphate + beta-D-GlcNAc-(1-&gt;4)-Mur2Ac(oyl-L-Ala-gamma-D-Glu-L-Lys-D-Ala-D-Ala)-di-trans,octa-cis-undecaprenyl diphosphate = [GlcNAc-(1-&gt;4)-Mur2Ac(oyl-L-Ala-gamma-D-Glu-L-Lys-D-Ala-D-Ala)](n+1)-di-trans,octa-cis-undecaprenyl diphosphate + di-trans,octa-cis-undecaprenyl diphosphate + H(+)</text>
        <dbReference type="Rhea" id="RHEA:23708"/>
        <dbReference type="Rhea" id="RHEA-COMP:9602"/>
        <dbReference type="Rhea" id="RHEA-COMP:9603"/>
        <dbReference type="ChEBI" id="CHEBI:15378"/>
        <dbReference type="ChEBI" id="CHEBI:58405"/>
        <dbReference type="ChEBI" id="CHEBI:60033"/>
        <dbReference type="ChEBI" id="CHEBI:78435"/>
        <dbReference type="EC" id="2.4.99.28"/>
    </reaction>
</comment>
<dbReference type="PANTHER" id="PTHR30400">
    <property type="entry name" value="MONOFUNCTIONAL BIOSYNTHETIC PEPTIDOGLYCAN TRANSGLYCOSYLASE"/>
    <property type="match status" value="1"/>
</dbReference>
<evidence type="ECO:0000256" key="10">
    <source>
        <dbReference type="ARBA" id="ARBA00023316"/>
    </source>
</evidence>
<gene>
    <name evidence="11" type="primary">mtgA</name>
    <name evidence="13" type="ORF">DRV85_07030</name>
</gene>
<evidence type="ECO:0000256" key="11">
    <source>
        <dbReference type="HAMAP-Rule" id="MF_00766"/>
    </source>
</evidence>
<keyword evidence="1 11" id="KW-1003">Cell membrane</keyword>
<dbReference type="EC" id="2.4.99.28" evidence="11"/>
<keyword evidence="4 11" id="KW-0808">Transferase</keyword>
<evidence type="ECO:0000256" key="3">
    <source>
        <dbReference type="ARBA" id="ARBA00022676"/>
    </source>
</evidence>
<protein>
    <recommendedName>
        <fullName evidence="11">Biosynthetic peptidoglycan transglycosylase</fullName>
        <ecNumber evidence="11">2.4.99.28</ecNumber>
    </recommendedName>
    <alternativeName>
        <fullName evidence="11">Glycan polymerase</fullName>
    </alternativeName>
    <alternativeName>
        <fullName evidence="11">Peptidoglycan glycosyltransferase MtgA</fullName>
        <shortName evidence="11">PGT</shortName>
    </alternativeName>
</protein>
<comment type="subcellular location">
    <subcellularLocation>
        <location evidence="11">Cell inner membrane</location>
        <topology evidence="11">Single-pass membrane protein</topology>
    </subcellularLocation>
</comment>
<reference evidence="13 14" key="1">
    <citation type="submission" date="2018-07" db="EMBL/GenBank/DDBJ databases">
        <title>Rhodosalinus sp. strain E84T genomic sequence and assembly.</title>
        <authorList>
            <person name="Liu Z.-W."/>
            <person name="Lu D.-C."/>
        </authorList>
    </citation>
    <scope>NUCLEOTIDE SEQUENCE [LARGE SCALE GENOMIC DNA]</scope>
    <source>
        <strain evidence="13 14">E84</strain>
    </source>
</reference>
<feature type="domain" description="Glycosyl transferase family 51" evidence="12">
    <location>
        <begin position="78"/>
        <end position="235"/>
    </location>
</feature>
<dbReference type="InterPro" id="IPR023346">
    <property type="entry name" value="Lysozyme-like_dom_sf"/>
</dbReference>
<dbReference type="InterPro" id="IPR036950">
    <property type="entry name" value="PBP_transglycosylase"/>
</dbReference>
<evidence type="ECO:0000256" key="4">
    <source>
        <dbReference type="ARBA" id="ARBA00022679"/>
    </source>
</evidence>
<dbReference type="GO" id="GO:0008955">
    <property type="term" value="F:peptidoglycan glycosyltransferase activity"/>
    <property type="evidence" value="ECO:0007669"/>
    <property type="project" value="UniProtKB-UniRule"/>
</dbReference>
<dbReference type="GO" id="GO:0016763">
    <property type="term" value="F:pentosyltransferase activity"/>
    <property type="evidence" value="ECO:0007669"/>
    <property type="project" value="InterPro"/>
</dbReference>
<comment type="pathway">
    <text evidence="11">Cell wall biogenesis; peptidoglycan biosynthesis.</text>
</comment>
<keyword evidence="2 11" id="KW-0997">Cell inner membrane</keyword>
<keyword evidence="7 11" id="KW-0573">Peptidoglycan synthesis</keyword>
<feature type="transmembrane region" description="Helical" evidence="11">
    <location>
        <begin position="42"/>
        <end position="60"/>
    </location>
</feature>
<keyword evidence="14" id="KW-1185">Reference proteome</keyword>
<comment type="similarity">
    <text evidence="11">Belongs to the glycosyltransferase 51 family.</text>
</comment>
<dbReference type="InterPro" id="IPR011812">
    <property type="entry name" value="Pep_trsgly"/>
</dbReference>